<dbReference type="CDD" id="cd22152">
    <property type="entry name" value="F-box_AtAFR-like"/>
    <property type="match status" value="1"/>
</dbReference>
<proteinExistence type="predicted"/>
<dbReference type="KEGG" id="aly:9302965"/>
<dbReference type="Gene3D" id="1.20.1280.50">
    <property type="match status" value="1"/>
</dbReference>
<keyword evidence="3" id="KW-1185">Reference proteome</keyword>
<dbReference type="Gramene" id="scaffold_700220.1">
    <property type="protein sequence ID" value="scaffold_700220.1"/>
    <property type="gene ID" value="scaffold_700220.1"/>
</dbReference>
<evidence type="ECO:0000259" key="1">
    <source>
        <dbReference type="PROSITE" id="PS50181"/>
    </source>
</evidence>
<dbReference type="PANTHER" id="PTHR24414">
    <property type="entry name" value="F-BOX/KELCH-REPEAT PROTEIN SKIP4"/>
    <property type="match status" value="1"/>
</dbReference>
<feature type="domain" description="F-box" evidence="1">
    <location>
        <begin position="11"/>
        <end position="57"/>
    </location>
</feature>
<dbReference type="InterPro" id="IPR050354">
    <property type="entry name" value="F-box/kelch-repeat_ARATH"/>
</dbReference>
<name>D7M969_ARALL</name>
<accession>D7M969</accession>
<dbReference type="Gene3D" id="2.120.10.80">
    <property type="entry name" value="Kelch-type beta propeller"/>
    <property type="match status" value="1"/>
</dbReference>
<dbReference type="InterPro" id="IPR036047">
    <property type="entry name" value="F-box-like_dom_sf"/>
</dbReference>
<reference evidence="3" key="1">
    <citation type="journal article" date="2011" name="Nat. Genet.">
        <title>The Arabidopsis lyrata genome sequence and the basis of rapid genome size change.</title>
        <authorList>
            <person name="Hu T.T."/>
            <person name="Pattyn P."/>
            <person name="Bakker E.G."/>
            <person name="Cao J."/>
            <person name="Cheng J.-F."/>
            <person name="Clark R.M."/>
            <person name="Fahlgren N."/>
            <person name="Fawcett J.A."/>
            <person name="Grimwood J."/>
            <person name="Gundlach H."/>
            <person name="Haberer G."/>
            <person name="Hollister J.D."/>
            <person name="Ossowski S."/>
            <person name="Ottilar R.P."/>
            <person name="Salamov A.A."/>
            <person name="Schneeberger K."/>
            <person name="Spannagl M."/>
            <person name="Wang X."/>
            <person name="Yang L."/>
            <person name="Nasrallah M.E."/>
            <person name="Bergelson J."/>
            <person name="Carrington J.C."/>
            <person name="Gaut B.S."/>
            <person name="Schmutz J."/>
            <person name="Mayer K.F.X."/>
            <person name="Van de Peer Y."/>
            <person name="Grigoriev I.V."/>
            <person name="Nordborg M."/>
            <person name="Weigel D."/>
            <person name="Guo Y.-L."/>
        </authorList>
    </citation>
    <scope>NUCLEOTIDE SEQUENCE [LARGE SCALE GENOMIC DNA]</scope>
    <source>
        <strain evidence="3">cv. MN47</strain>
    </source>
</reference>
<dbReference type="Proteomes" id="UP000008694">
    <property type="component" value="Unassembled WGS sequence"/>
</dbReference>
<dbReference type="SUPFAM" id="SSF117281">
    <property type="entry name" value="Kelch motif"/>
    <property type="match status" value="1"/>
</dbReference>
<dbReference type="InterPro" id="IPR001810">
    <property type="entry name" value="F-box_dom"/>
</dbReference>
<dbReference type="EMBL" id="GL348719">
    <property type="protein sequence ID" value="EFH45193.1"/>
    <property type="molecule type" value="Genomic_DNA"/>
</dbReference>
<dbReference type="InterPro" id="IPR015915">
    <property type="entry name" value="Kelch-typ_b-propeller"/>
</dbReference>
<dbReference type="SMART" id="SM00256">
    <property type="entry name" value="FBOX"/>
    <property type="match status" value="1"/>
</dbReference>
<dbReference type="OrthoDB" id="45365at2759"/>
<dbReference type="PANTHER" id="PTHR24414:SF178">
    <property type="entry name" value="F-BOX DOMAIN-CONTAINING PROTEIN"/>
    <property type="match status" value="1"/>
</dbReference>
<dbReference type="Pfam" id="PF00646">
    <property type="entry name" value="F-box"/>
    <property type="match status" value="1"/>
</dbReference>
<sequence>MSNSAAKESPSFPLSSLPDEVALSCLARVPRSDHLALSLVCKRYRSLVLSPEFYKMRSLLGRTEKCIYVCVSPHPNSTPLWFILRPEKPKTLETSAVNPRLMRPIPSFPFQPPRTSSVVALDWGIYVIGGFGLNEKPTSDVLLLDCRTNTWRRVPSMRVARFSPGAGVMDGKIYVFGGRPDDDSTNWGEVFDPKTQTWDTLVPLRDRSEKDGFIRESLVKEDKVYGVKWFEGSVYYSPSDGKWGRTNRPDLLSYCVVEELLYGFDMSFGRVFWRESDESEWKIVKGLEALQMIFHGQFFGNSMFSKNISQVNSFGVNVVLFWLERSDDDERLDVWCAEVSFERREEKGEIWGTIEWKEAVTTVDRAPFGPFGGDHNKVLYSATVNI</sequence>
<gene>
    <name evidence="2" type="ORF">ARALYDRAFT_912478</name>
</gene>
<dbReference type="InterPro" id="IPR057499">
    <property type="entry name" value="Kelch_FKB95"/>
</dbReference>
<evidence type="ECO:0000313" key="3">
    <source>
        <dbReference type="Proteomes" id="UP000008694"/>
    </source>
</evidence>
<dbReference type="eggNOG" id="KOG1072">
    <property type="taxonomic scope" value="Eukaryota"/>
</dbReference>
<dbReference type="Pfam" id="PF25210">
    <property type="entry name" value="Kelch_FKB95"/>
    <property type="match status" value="1"/>
</dbReference>
<dbReference type="SMART" id="SM00612">
    <property type="entry name" value="Kelch"/>
    <property type="match status" value="2"/>
</dbReference>
<dbReference type="PROSITE" id="PS50181">
    <property type="entry name" value="FBOX"/>
    <property type="match status" value="1"/>
</dbReference>
<dbReference type="AlphaFoldDB" id="D7M969"/>
<dbReference type="SUPFAM" id="SSF81383">
    <property type="entry name" value="F-box domain"/>
    <property type="match status" value="1"/>
</dbReference>
<organism evidence="3">
    <name type="scientific">Arabidopsis lyrata subsp. lyrata</name>
    <name type="common">Lyre-leaved rock-cress</name>
    <dbReference type="NCBI Taxonomy" id="81972"/>
    <lineage>
        <taxon>Eukaryota</taxon>
        <taxon>Viridiplantae</taxon>
        <taxon>Streptophyta</taxon>
        <taxon>Embryophyta</taxon>
        <taxon>Tracheophyta</taxon>
        <taxon>Spermatophyta</taxon>
        <taxon>Magnoliopsida</taxon>
        <taxon>eudicotyledons</taxon>
        <taxon>Gunneridae</taxon>
        <taxon>Pentapetalae</taxon>
        <taxon>rosids</taxon>
        <taxon>malvids</taxon>
        <taxon>Brassicales</taxon>
        <taxon>Brassicaceae</taxon>
        <taxon>Camelineae</taxon>
        <taxon>Arabidopsis</taxon>
    </lineage>
</organism>
<protein>
    <recommendedName>
        <fullName evidence="1">F-box domain-containing protein</fullName>
    </recommendedName>
</protein>
<dbReference type="HOGENOM" id="CLU_032521_1_2_1"/>
<dbReference type="InterPro" id="IPR006652">
    <property type="entry name" value="Kelch_1"/>
</dbReference>
<evidence type="ECO:0000313" key="2">
    <source>
        <dbReference type="EMBL" id="EFH45193.1"/>
    </source>
</evidence>